<protein>
    <submittedName>
        <fullName evidence="4">Uncharacterized conserved protein</fullName>
    </submittedName>
</protein>
<dbReference type="PANTHER" id="PTHR33777:SF1">
    <property type="entry name" value="UPF0045 PROTEIN ECM15"/>
    <property type="match status" value="1"/>
</dbReference>
<dbReference type="AlphaFoldDB" id="A0A2I1MAU2"/>
<dbReference type="OrthoDB" id="5886358at2"/>
<proteinExistence type="inferred from homology"/>
<dbReference type="EMBL" id="PKGS01000001">
    <property type="protein sequence ID" value="PKZ17189.1"/>
    <property type="molecule type" value="Genomic_DNA"/>
</dbReference>
<reference evidence="3 5" key="1">
    <citation type="submission" date="2017-12" db="EMBL/GenBank/DDBJ databases">
        <title>Phylogenetic diversity of female urinary microbiome.</title>
        <authorList>
            <person name="Thomas-White K."/>
            <person name="Wolfe A.J."/>
        </authorList>
    </citation>
    <scope>NUCLEOTIDE SEQUENCE [LARGE SCALE GENOMIC DNA]</scope>
    <source>
        <strain evidence="3 5">UMB0119</strain>
    </source>
</reference>
<evidence type="ECO:0000259" key="2">
    <source>
        <dbReference type="Pfam" id="PF01910"/>
    </source>
</evidence>
<dbReference type="InterPro" id="IPR051614">
    <property type="entry name" value="UPF0045_domain"/>
</dbReference>
<organism evidence="3 5">
    <name type="scientific">Anaerococcus octavius</name>
    <dbReference type="NCBI Taxonomy" id="54007"/>
    <lineage>
        <taxon>Bacteria</taxon>
        <taxon>Bacillati</taxon>
        <taxon>Bacillota</taxon>
        <taxon>Tissierellia</taxon>
        <taxon>Tissierellales</taxon>
        <taxon>Peptoniphilaceae</taxon>
        <taxon>Anaerococcus</taxon>
    </lineage>
</organism>
<dbReference type="RefSeq" id="WP_101539358.1">
    <property type="nucleotide sequence ID" value="NZ_CALTZC010000003.1"/>
</dbReference>
<dbReference type="Gene3D" id="3.30.70.930">
    <property type="match status" value="1"/>
</dbReference>
<gene>
    <name evidence="3" type="ORF">CYJ34_00335</name>
    <name evidence="4" type="ORF">NCTC9810_01204</name>
</gene>
<dbReference type="Proteomes" id="UP000255124">
    <property type="component" value="Unassembled WGS sequence"/>
</dbReference>
<comment type="similarity">
    <text evidence="1">Belongs to the UPF0045 family.</text>
</comment>
<reference evidence="4 6" key="2">
    <citation type="submission" date="2018-06" db="EMBL/GenBank/DDBJ databases">
        <authorList>
            <consortium name="Pathogen Informatics"/>
            <person name="Doyle S."/>
        </authorList>
    </citation>
    <scope>NUCLEOTIDE SEQUENCE [LARGE SCALE GENOMIC DNA]</scope>
    <source>
        <strain evidence="4 6">NCTC9810</strain>
    </source>
</reference>
<keyword evidence="5" id="KW-1185">Reference proteome</keyword>
<dbReference type="InterPro" id="IPR029756">
    <property type="entry name" value="MTH1187/YkoF-like"/>
</dbReference>
<dbReference type="PANTHER" id="PTHR33777">
    <property type="entry name" value="UPF0045 PROTEIN ECM15"/>
    <property type="match status" value="1"/>
</dbReference>
<evidence type="ECO:0000313" key="4">
    <source>
        <dbReference type="EMBL" id="SUU92858.1"/>
    </source>
</evidence>
<dbReference type="EMBL" id="UFTA01000002">
    <property type="protein sequence ID" value="SUU92858.1"/>
    <property type="molecule type" value="Genomic_DNA"/>
</dbReference>
<accession>A0A2I1MAU2</accession>
<dbReference type="SUPFAM" id="SSF89957">
    <property type="entry name" value="MTH1187/YkoF-like"/>
    <property type="match status" value="1"/>
</dbReference>
<dbReference type="GO" id="GO:0005829">
    <property type="term" value="C:cytosol"/>
    <property type="evidence" value="ECO:0007669"/>
    <property type="project" value="TreeGrafter"/>
</dbReference>
<evidence type="ECO:0000313" key="3">
    <source>
        <dbReference type="EMBL" id="PKZ17189.1"/>
    </source>
</evidence>
<evidence type="ECO:0000256" key="1">
    <source>
        <dbReference type="ARBA" id="ARBA00010272"/>
    </source>
</evidence>
<dbReference type="Proteomes" id="UP000234335">
    <property type="component" value="Unassembled WGS sequence"/>
</dbReference>
<evidence type="ECO:0000313" key="6">
    <source>
        <dbReference type="Proteomes" id="UP000255124"/>
    </source>
</evidence>
<feature type="domain" description="Thiamine-binding protein" evidence="2">
    <location>
        <begin position="6"/>
        <end position="95"/>
    </location>
</feature>
<sequence>MQGSIAIQVLPETDREDIFNKVDKVIAYIDQTGLDYEVGAFETTVDGEFDELMDIIKKAHELMLEEDMDGVNCYIKTSFRKNGDGWSIEDKTKKYRK</sequence>
<evidence type="ECO:0000313" key="5">
    <source>
        <dbReference type="Proteomes" id="UP000234335"/>
    </source>
</evidence>
<dbReference type="InterPro" id="IPR002767">
    <property type="entry name" value="Thiamine_BP"/>
</dbReference>
<dbReference type="Pfam" id="PF01910">
    <property type="entry name" value="Thiamine_BP"/>
    <property type="match status" value="1"/>
</dbReference>
<name>A0A2I1MAU2_9FIRM</name>